<dbReference type="SUPFAM" id="SSF63829">
    <property type="entry name" value="Calcium-dependent phosphotriesterase"/>
    <property type="match status" value="1"/>
</dbReference>
<reference evidence="2" key="1">
    <citation type="submission" date="2020-05" db="EMBL/GenBank/DDBJ databases">
        <authorList>
            <person name="Chiriac C."/>
            <person name="Salcher M."/>
            <person name="Ghai R."/>
            <person name="Kavagutti S V."/>
        </authorList>
    </citation>
    <scope>NUCLEOTIDE SEQUENCE</scope>
</reference>
<dbReference type="PANTHER" id="PTHR47572">
    <property type="entry name" value="LIPOPROTEIN-RELATED"/>
    <property type="match status" value="1"/>
</dbReference>
<dbReference type="InterPro" id="IPR013658">
    <property type="entry name" value="SGL"/>
</dbReference>
<sequence length="306" mass="33174">MYSAPPELMTTVFAQVPPHIEISNRRSDWLDGRLHGAPTSFLEGPSFDREGNLYCTDIPYGRVLRITPQGEFSVIVEYDGEPNGLKIHKDGRIFVADQKNGIMLVDPVNGSIRPFLSRVNLERVKGPNDLVFARNGDLYFTDQGQSGWQDPTGRVICVRANGTVEVVLDGIPSPNGIVFNPDESILFVAVTRANAVWRIPRTRSGITSKVGTFIQMSGGGGPDGLAMDDNGNLAVAHAGLGSVWIFSNIGEPMYRIRSCTSGKMTTNLAYGGPDHRSLFITESATGSILRAELPVSGCTMYSHSLG</sequence>
<dbReference type="EMBL" id="CAFABI010000008">
    <property type="protein sequence ID" value="CAB4819810.1"/>
    <property type="molecule type" value="Genomic_DNA"/>
</dbReference>
<dbReference type="InterPro" id="IPR051262">
    <property type="entry name" value="SMP-30/CGR1_Lactonase"/>
</dbReference>
<dbReference type="PANTHER" id="PTHR47572:SF5">
    <property type="entry name" value="BLR2277 PROTEIN"/>
    <property type="match status" value="1"/>
</dbReference>
<evidence type="ECO:0000313" key="2">
    <source>
        <dbReference type="EMBL" id="CAB4819810.1"/>
    </source>
</evidence>
<proteinExistence type="predicted"/>
<dbReference type="PRINTS" id="PR01790">
    <property type="entry name" value="SMP30FAMILY"/>
</dbReference>
<name>A0A6J6ZDK2_9ZZZZ</name>
<organism evidence="2">
    <name type="scientific">freshwater metagenome</name>
    <dbReference type="NCBI Taxonomy" id="449393"/>
    <lineage>
        <taxon>unclassified sequences</taxon>
        <taxon>metagenomes</taxon>
        <taxon>ecological metagenomes</taxon>
    </lineage>
</organism>
<evidence type="ECO:0000259" key="1">
    <source>
        <dbReference type="Pfam" id="PF08450"/>
    </source>
</evidence>
<dbReference type="InterPro" id="IPR011042">
    <property type="entry name" value="6-blade_b-propeller_TolB-like"/>
</dbReference>
<protein>
    <submittedName>
        <fullName evidence="2">Unannotated protein</fullName>
    </submittedName>
</protein>
<accession>A0A6J6ZDK2</accession>
<dbReference type="Pfam" id="PF08450">
    <property type="entry name" value="SGL"/>
    <property type="match status" value="1"/>
</dbReference>
<dbReference type="Gene3D" id="2.120.10.30">
    <property type="entry name" value="TolB, C-terminal domain"/>
    <property type="match status" value="1"/>
</dbReference>
<gene>
    <name evidence="2" type="ORF">UFOPK3197_00125</name>
</gene>
<feature type="domain" description="SMP-30/Gluconolactonase/LRE-like region" evidence="1">
    <location>
        <begin position="43"/>
        <end position="282"/>
    </location>
</feature>
<dbReference type="AlphaFoldDB" id="A0A6J6ZDK2"/>
<dbReference type="InterPro" id="IPR005511">
    <property type="entry name" value="SMP-30"/>
</dbReference>